<name>A0ABM8RLW8_9BACT</name>
<dbReference type="Proteomes" id="UP000675880">
    <property type="component" value="Unassembled WGS sequence"/>
</dbReference>
<keyword evidence="2" id="KW-1185">Reference proteome</keyword>
<dbReference type="EMBL" id="CAJNBJ010000016">
    <property type="protein sequence ID" value="CAE6759876.1"/>
    <property type="molecule type" value="Genomic_DNA"/>
</dbReference>
<dbReference type="Pfam" id="PF13365">
    <property type="entry name" value="Trypsin_2"/>
    <property type="match status" value="1"/>
</dbReference>
<evidence type="ECO:0000313" key="2">
    <source>
        <dbReference type="Proteomes" id="UP000675880"/>
    </source>
</evidence>
<comment type="caution">
    <text evidence="1">The sequence shown here is derived from an EMBL/GenBank/DDBJ whole genome shotgun (WGS) entry which is preliminary data.</text>
</comment>
<dbReference type="InterPro" id="IPR043504">
    <property type="entry name" value="Peptidase_S1_PA_chymotrypsin"/>
</dbReference>
<dbReference type="SUPFAM" id="SSF50494">
    <property type="entry name" value="Trypsin-like serine proteases"/>
    <property type="match status" value="1"/>
</dbReference>
<accession>A0ABM8RLW8</accession>
<dbReference type="Gene3D" id="2.40.10.10">
    <property type="entry name" value="Trypsin-like serine proteases"/>
    <property type="match status" value="1"/>
</dbReference>
<evidence type="ECO:0000313" key="1">
    <source>
        <dbReference type="EMBL" id="CAE6759876.1"/>
    </source>
</evidence>
<evidence type="ECO:0008006" key="3">
    <source>
        <dbReference type="Google" id="ProtNLM"/>
    </source>
</evidence>
<proteinExistence type="predicted"/>
<organism evidence="1 2">
    <name type="scientific">Nitrospira defluvii</name>
    <dbReference type="NCBI Taxonomy" id="330214"/>
    <lineage>
        <taxon>Bacteria</taxon>
        <taxon>Pseudomonadati</taxon>
        <taxon>Nitrospirota</taxon>
        <taxon>Nitrospiria</taxon>
        <taxon>Nitrospirales</taxon>
        <taxon>Nitrospiraceae</taxon>
        <taxon>Nitrospira</taxon>
    </lineage>
</organism>
<dbReference type="RefSeq" id="WP_213042732.1">
    <property type="nucleotide sequence ID" value="NZ_CAJNBJ010000016.1"/>
</dbReference>
<protein>
    <recommendedName>
        <fullName evidence="3">Serine protease</fullName>
    </recommendedName>
</protein>
<dbReference type="InterPro" id="IPR009003">
    <property type="entry name" value="Peptidase_S1_PA"/>
</dbReference>
<reference evidence="1 2" key="1">
    <citation type="submission" date="2021-02" db="EMBL/GenBank/DDBJ databases">
        <authorList>
            <person name="Han P."/>
        </authorList>
    </citation>
    <scope>NUCLEOTIDE SEQUENCE [LARGE SCALE GENOMIC DNA]</scope>
    <source>
        <strain evidence="1">Candidatus Nitrospira sp. ZN2</strain>
    </source>
</reference>
<sequence length="296" mass="32303">MAGWIDRWRAATVALGCVQEAEIRSRGGRVSRKSFFAVVGTGVLFSLHSRRSPVTWLVTAKHVFADPHEEWRPSTLGMVFPDRHPRGAAPVVEIPLQLIKAGRRCWFPHPDRSVDLACLPLPLHLRTPPSGSSSAIAWMDIATTAALYEGAPVMVLGYPAAFDIPDSPRAIVRQGIVSWVSPTRPGSEVFLIDSHVFPGNSGGPVFRLPDNMDREGHRAEEGNVALLGIVTQARIQSLPLLAGGKQVDLYVQGKKTSEPLLTPSFLGLGLVEPAYRIKQLLVSATNRHRRRKASAP</sequence>
<gene>
    <name evidence="1" type="ORF">NSPZN2_30591</name>
</gene>